<dbReference type="InterPro" id="IPR012854">
    <property type="entry name" value="Cu_amine_oxidase-like_N"/>
</dbReference>
<evidence type="ECO:0000256" key="1">
    <source>
        <dbReference type="SAM" id="SignalP"/>
    </source>
</evidence>
<gene>
    <name evidence="3" type="ORF">ACFQ2I_03825</name>
</gene>
<feature type="domain" description="Copper amine oxidase-like N-terminal" evidence="2">
    <location>
        <begin position="60"/>
        <end position="106"/>
    </location>
</feature>
<dbReference type="SUPFAM" id="SSF55383">
    <property type="entry name" value="Copper amine oxidase, domain N"/>
    <property type="match status" value="1"/>
</dbReference>
<proteinExistence type="predicted"/>
<name>A0ABW3HLW6_9BACL</name>
<sequence length="246" mass="28135">MKTYFKKKWLVSGFVAVLLLSAAGHAWGSGTLREIKANLNSGLNIMLYGERFVAIDPETETELLPITYKGRTYLPLRSVAEATGLEVTWDGRTQTIYLGDAEEEVESADERIVQMSTEYARPKDKYRLASATPHLLNRGPDKEFKYGFSNDRDYQSNLQVYVTNDYEFHTLKATIWVDDLQNDAGIYSSPNPRIKLFNERNEVIYDMPEVKHKNYYEIEVDISDVEEVRILVDGVYSVIGDPVLVK</sequence>
<evidence type="ECO:0000259" key="2">
    <source>
        <dbReference type="Pfam" id="PF07833"/>
    </source>
</evidence>
<dbReference type="InterPro" id="IPR036582">
    <property type="entry name" value="Mao_N_sf"/>
</dbReference>
<keyword evidence="4" id="KW-1185">Reference proteome</keyword>
<dbReference type="RefSeq" id="WP_377562297.1">
    <property type="nucleotide sequence ID" value="NZ_JBHTJZ010000005.1"/>
</dbReference>
<comment type="caution">
    <text evidence="3">The sequence shown here is derived from an EMBL/GenBank/DDBJ whole genome shotgun (WGS) entry which is preliminary data.</text>
</comment>
<organism evidence="3 4">
    <name type="scientific">Paenibacillus chungangensis</name>
    <dbReference type="NCBI Taxonomy" id="696535"/>
    <lineage>
        <taxon>Bacteria</taxon>
        <taxon>Bacillati</taxon>
        <taxon>Bacillota</taxon>
        <taxon>Bacilli</taxon>
        <taxon>Bacillales</taxon>
        <taxon>Paenibacillaceae</taxon>
        <taxon>Paenibacillus</taxon>
    </lineage>
</organism>
<reference evidence="4" key="1">
    <citation type="journal article" date="2019" name="Int. J. Syst. Evol. Microbiol.">
        <title>The Global Catalogue of Microorganisms (GCM) 10K type strain sequencing project: providing services to taxonomists for standard genome sequencing and annotation.</title>
        <authorList>
            <consortium name="The Broad Institute Genomics Platform"/>
            <consortium name="The Broad Institute Genome Sequencing Center for Infectious Disease"/>
            <person name="Wu L."/>
            <person name="Ma J."/>
        </authorList>
    </citation>
    <scope>NUCLEOTIDE SEQUENCE [LARGE SCALE GENOMIC DNA]</scope>
    <source>
        <strain evidence="4">CCUG 59129</strain>
    </source>
</reference>
<evidence type="ECO:0000313" key="4">
    <source>
        <dbReference type="Proteomes" id="UP001596989"/>
    </source>
</evidence>
<evidence type="ECO:0000313" key="3">
    <source>
        <dbReference type="EMBL" id="MFD0958509.1"/>
    </source>
</evidence>
<dbReference type="Proteomes" id="UP001596989">
    <property type="component" value="Unassembled WGS sequence"/>
</dbReference>
<dbReference type="EMBL" id="JBHTJZ010000005">
    <property type="protein sequence ID" value="MFD0958509.1"/>
    <property type="molecule type" value="Genomic_DNA"/>
</dbReference>
<accession>A0ABW3HLW6</accession>
<dbReference type="Pfam" id="PF07833">
    <property type="entry name" value="Cu_amine_oxidN1"/>
    <property type="match status" value="1"/>
</dbReference>
<protein>
    <submittedName>
        <fullName evidence="3">Stalk domain-containing protein</fullName>
    </submittedName>
</protein>
<keyword evidence="1" id="KW-0732">Signal</keyword>
<feature type="signal peptide" evidence="1">
    <location>
        <begin position="1"/>
        <end position="26"/>
    </location>
</feature>
<feature type="chain" id="PRO_5047147680" evidence="1">
    <location>
        <begin position="27"/>
        <end position="246"/>
    </location>
</feature>